<protein>
    <recommendedName>
        <fullName evidence="8">Polysaccharide biosynthesis domain-containing protein</fullName>
    </recommendedName>
</protein>
<evidence type="ECO:0000256" key="3">
    <source>
        <dbReference type="ARBA" id="ARBA00022989"/>
    </source>
</evidence>
<keyword evidence="4 5" id="KW-0472">Membrane</keyword>
<evidence type="ECO:0000256" key="4">
    <source>
        <dbReference type="ARBA" id="ARBA00023136"/>
    </source>
</evidence>
<dbReference type="NCBIfam" id="TIGR01627">
    <property type="entry name" value="A_thal_3515"/>
    <property type="match status" value="1"/>
</dbReference>
<name>A0A9Q1JZM1_9CARY</name>
<evidence type="ECO:0000256" key="1">
    <source>
        <dbReference type="ARBA" id="ARBA00004194"/>
    </source>
</evidence>
<organism evidence="6 7">
    <name type="scientific">Carnegiea gigantea</name>
    <dbReference type="NCBI Taxonomy" id="171969"/>
    <lineage>
        <taxon>Eukaryota</taxon>
        <taxon>Viridiplantae</taxon>
        <taxon>Streptophyta</taxon>
        <taxon>Embryophyta</taxon>
        <taxon>Tracheophyta</taxon>
        <taxon>Spermatophyta</taxon>
        <taxon>Magnoliopsida</taxon>
        <taxon>eudicotyledons</taxon>
        <taxon>Gunneridae</taxon>
        <taxon>Pentapetalae</taxon>
        <taxon>Caryophyllales</taxon>
        <taxon>Cactineae</taxon>
        <taxon>Cactaceae</taxon>
        <taxon>Cactoideae</taxon>
        <taxon>Echinocereeae</taxon>
        <taxon>Carnegiea</taxon>
    </lineage>
</organism>
<evidence type="ECO:0000313" key="6">
    <source>
        <dbReference type="EMBL" id="KAJ8434044.1"/>
    </source>
</evidence>
<feature type="transmembrane region" description="Helical" evidence="5">
    <location>
        <begin position="21"/>
        <end position="43"/>
    </location>
</feature>
<dbReference type="InterPro" id="IPR006514">
    <property type="entry name" value="IRX15/GXM/AGM"/>
</dbReference>
<evidence type="ECO:0008006" key="8">
    <source>
        <dbReference type="Google" id="ProtNLM"/>
    </source>
</evidence>
<dbReference type="PANTHER" id="PTHR31444">
    <property type="entry name" value="OS11G0490100 PROTEIN"/>
    <property type="match status" value="1"/>
</dbReference>
<dbReference type="Proteomes" id="UP001153076">
    <property type="component" value="Unassembled WGS sequence"/>
</dbReference>
<keyword evidence="3 5" id="KW-1133">Transmembrane helix</keyword>
<accession>A0A9Q1JZM1</accession>
<keyword evidence="7" id="KW-1185">Reference proteome</keyword>
<comment type="subcellular location">
    <subcellularLocation>
        <location evidence="1">Golgi apparatus membrane</location>
        <topology evidence="1">Single-pass membrane protein</topology>
    </subcellularLocation>
</comment>
<dbReference type="Pfam" id="PF21729">
    <property type="entry name" value="IRX15_IRX15L_GXM"/>
    <property type="match status" value="1"/>
</dbReference>
<gene>
    <name evidence="6" type="ORF">Cgig2_001237</name>
</gene>
<dbReference type="AlphaFoldDB" id="A0A9Q1JZM1"/>
<reference evidence="6" key="1">
    <citation type="submission" date="2022-04" db="EMBL/GenBank/DDBJ databases">
        <title>Carnegiea gigantea Genome sequencing and assembly v2.</title>
        <authorList>
            <person name="Copetti D."/>
            <person name="Sanderson M.J."/>
            <person name="Burquez A."/>
            <person name="Wojciechowski M.F."/>
        </authorList>
    </citation>
    <scope>NUCLEOTIDE SEQUENCE</scope>
    <source>
        <strain evidence="6">SGP5-SGP5p</strain>
        <tissue evidence="6">Aerial part</tissue>
    </source>
</reference>
<evidence type="ECO:0000313" key="7">
    <source>
        <dbReference type="Proteomes" id="UP001153076"/>
    </source>
</evidence>
<sequence>MKSPPKLILLYKHGLTPTPLPRLWLLLFFSLFTFTFTFLYTLLHHSPPSPPPSTTTLHLLPPSMSAALLHYATSSSTTDRMTAAELSLTTTLLRNCSPPCNLLVFGLSHETLLWWALNHPGRTVFLDENEYLISKFERNYTGFEGYDVQFTTKVSQSEEMIRYAREHRRDECRPVQNLLFSECQLAINDLPNHLYEIDWDVILIDGPRGYSPETPGRMAAIFSAAVMGRTKRRGQRKRKETSTHVLVHEFGREVERLYSEEFLCRENLVEVRDQLAHFVVAPPPTAAEEDGKFQFCTGQDNHHIRNLRENYSSVLELYEE</sequence>
<keyword evidence="2 5" id="KW-0812">Transmembrane</keyword>
<proteinExistence type="predicted"/>
<evidence type="ECO:0000256" key="5">
    <source>
        <dbReference type="SAM" id="Phobius"/>
    </source>
</evidence>
<dbReference type="GO" id="GO:0000139">
    <property type="term" value="C:Golgi membrane"/>
    <property type="evidence" value="ECO:0007669"/>
    <property type="project" value="UniProtKB-SubCell"/>
</dbReference>
<dbReference type="EMBL" id="JAKOGI010000505">
    <property type="protein sequence ID" value="KAJ8434044.1"/>
    <property type="molecule type" value="Genomic_DNA"/>
</dbReference>
<evidence type="ECO:0000256" key="2">
    <source>
        <dbReference type="ARBA" id="ARBA00022692"/>
    </source>
</evidence>
<dbReference type="OrthoDB" id="1896682at2759"/>
<comment type="caution">
    <text evidence="6">The sequence shown here is derived from an EMBL/GenBank/DDBJ whole genome shotgun (WGS) entry which is preliminary data.</text>
</comment>
<dbReference type="GO" id="GO:0045492">
    <property type="term" value="P:xylan biosynthetic process"/>
    <property type="evidence" value="ECO:0007669"/>
    <property type="project" value="InterPro"/>
</dbReference>